<keyword evidence="2" id="KW-0963">Cytoplasm</keyword>
<comment type="subcellular location">
    <subcellularLocation>
        <location evidence="1">Cytoplasm</location>
    </subcellularLocation>
</comment>
<evidence type="ECO:0000256" key="7">
    <source>
        <dbReference type="ARBA" id="ARBA00022771"/>
    </source>
</evidence>
<dbReference type="AlphaFoldDB" id="A0A2T7NYJ0"/>
<dbReference type="FunFam" id="2.60.210.10:FF:000001">
    <property type="entry name" value="TNF receptor-associated factor"/>
    <property type="match status" value="1"/>
</dbReference>
<dbReference type="InterPro" id="IPR049342">
    <property type="entry name" value="TRAF1-6_MATH_dom"/>
</dbReference>
<keyword evidence="9" id="KW-0832">Ubl conjugation</keyword>
<feature type="compositionally biased region" description="Low complexity" evidence="12">
    <location>
        <begin position="42"/>
        <end position="57"/>
    </location>
</feature>
<dbReference type="Gene3D" id="3.30.40.10">
    <property type="entry name" value="Zinc/RING finger domain, C3HC4 (zinc finger)"/>
    <property type="match status" value="3"/>
</dbReference>
<feature type="zinc finger region" description="TRAF-type" evidence="11">
    <location>
        <begin position="220"/>
        <end position="268"/>
    </location>
</feature>
<keyword evidence="7 11" id="KW-0863">Zinc-finger</keyword>
<evidence type="ECO:0000256" key="10">
    <source>
        <dbReference type="ARBA" id="ARBA00023054"/>
    </source>
</evidence>
<keyword evidence="17" id="KW-1185">Reference proteome</keyword>
<dbReference type="Pfam" id="PF21355">
    <property type="entry name" value="TRAF-mep_MATH"/>
    <property type="match status" value="1"/>
</dbReference>
<dbReference type="InterPro" id="IPR017907">
    <property type="entry name" value="Znf_RING_CS"/>
</dbReference>
<dbReference type="OrthoDB" id="5947827at2759"/>
<dbReference type="GO" id="GO:0007165">
    <property type="term" value="P:signal transduction"/>
    <property type="evidence" value="ECO:0007669"/>
    <property type="project" value="InterPro"/>
</dbReference>
<evidence type="ECO:0000259" key="15">
    <source>
        <dbReference type="PROSITE" id="PS50145"/>
    </source>
</evidence>
<comment type="caution">
    <text evidence="16">The sequence shown here is derived from an EMBL/GenBank/DDBJ whole genome shotgun (WGS) entry which is preliminary data.</text>
</comment>
<evidence type="ECO:0000256" key="5">
    <source>
        <dbReference type="ARBA" id="ARBA00022723"/>
    </source>
</evidence>
<evidence type="ECO:0000256" key="12">
    <source>
        <dbReference type="SAM" id="MobiDB-lite"/>
    </source>
</evidence>
<dbReference type="SUPFAM" id="SSF57953">
    <property type="entry name" value="Trimerization domain of TRAF"/>
    <property type="match status" value="1"/>
</dbReference>
<keyword evidence="3" id="KW-1017">Isopeptide bond</keyword>
<keyword evidence="10" id="KW-0175">Coiled coil</keyword>
<reference evidence="16 17" key="1">
    <citation type="submission" date="2018-04" db="EMBL/GenBank/DDBJ databases">
        <title>The genome of golden apple snail Pomacea canaliculata provides insight into stress tolerance and invasive adaptation.</title>
        <authorList>
            <person name="Liu C."/>
            <person name="Liu B."/>
            <person name="Ren Y."/>
            <person name="Zhang Y."/>
            <person name="Wang H."/>
            <person name="Li S."/>
            <person name="Jiang F."/>
            <person name="Yin L."/>
            <person name="Zhang G."/>
            <person name="Qian W."/>
            <person name="Fan W."/>
        </authorList>
    </citation>
    <scope>NUCLEOTIDE SEQUENCE [LARGE SCALE GENOMIC DNA]</scope>
    <source>
        <strain evidence="16">SZHN2017</strain>
        <tissue evidence="16">Muscle</tissue>
    </source>
</reference>
<evidence type="ECO:0000256" key="1">
    <source>
        <dbReference type="ARBA" id="ARBA00004496"/>
    </source>
</evidence>
<feature type="region of interest" description="Disordered" evidence="12">
    <location>
        <begin position="1"/>
        <end position="20"/>
    </location>
</feature>
<keyword evidence="6" id="KW-0677">Repeat</keyword>
<dbReference type="Pfam" id="PF02176">
    <property type="entry name" value="zf-TRAF"/>
    <property type="match status" value="1"/>
</dbReference>
<keyword evidence="8 11" id="KW-0862">Zinc</keyword>
<dbReference type="STRING" id="400727.A0A2T7NYJ0"/>
<feature type="region of interest" description="Disordered" evidence="12">
    <location>
        <begin position="42"/>
        <end position="64"/>
    </location>
</feature>
<dbReference type="PIRSF" id="PIRSF015614">
    <property type="entry name" value="TRAF"/>
    <property type="match status" value="1"/>
</dbReference>
<dbReference type="PROSITE" id="PS50089">
    <property type="entry name" value="ZF_RING_2"/>
    <property type="match status" value="1"/>
</dbReference>
<dbReference type="SMART" id="SM00061">
    <property type="entry name" value="MATH"/>
    <property type="match status" value="1"/>
</dbReference>
<evidence type="ECO:0000313" key="17">
    <source>
        <dbReference type="Proteomes" id="UP000245119"/>
    </source>
</evidence>
<feature type="domain" description="RING-type" evidence="13">
    <location>
        <begin position="78"/>
        <end position="118"/>
    </location>
</feature>
<dbReference type="SUPFAM" id="SSF49599">
    <property type="entry name" value="TRAF domain-like"/>
    <property type="match status" value="3"/>
</dbReference>
<dbReference type="GO" id="GO:0043122">
    <property type="term" value="P:regulation of canonical NF-kappaB signal transduction"/>
    <property type="evidence" value="ECO:0007669"/>
    <property type="project" value="TreeGrafter"/>
</dbReference>
<dbReference type="PANTHER" id="PTHR10131">
    <property type="entry name" value="TNF RECEPTOR ASSOCIATED FACTOR"/>
    <property type="match status" value="1"/>
</dbReference>
<dbReference type="InterPro" id="IPR018957">
    <property type="entry name" value="Znf_C3HC4_RING-type"/>
</dbReference>
<dbReference type="GO" id="GO:0042981">
    <property type="term" value="P:regulation of apoptotic process"/>
    <property type="evidence" value="ECO:0007669"/>
    <property type="project" value="InterPro"/>
</dbReference>
<sequence length="607" mass="68730">MGQGSVIETKSDSTGSHDMIKCKGNEEEWLFEMADEAINFPSLGSTGPLSSGPESSLFINDRGDPELVNSADKERFLCPVHHGLLRDPRQTPCGHRLCASCVEDYLKGSESRRCPVGESDCEPITLQNVLRDNSCSRDMKKLMVYCLNKSRKCPHKCKYHELKTHIESCEYEDIACIYASRGCTEKSLRKDSISHTSACPFRPVQCKFCNLEINHNQIQHHESEVCPEKETGCPFGCGEKKVKRKEIMDHRDVCPIRPMDCKFKAMGCSFAGKKDDVEKHEKHAQAEHLELLTRKVAELELKSMDTQSALQTITVQRDELQQSLSSMRSQDPNLQAMLHQLEGQGRDFRLKLVGLLERVIVLERRVPELAERRKVEEIERSITTINQRLAQVQTSAGSGTGGPVTVPRYGTINDMADAFSTQLSAHDRQLGVHDVRMAEMDLRFQLLETASYDGMLVWKIRDYERRKRDAVNGRTLSLYSQPFYTGRFGYKMCARVYLNGDGMGKTTHMSLFFVIMRGEYDALLNWPFRQKVTLTLLDQSAEKRHLSDHFQPDPTSSSFQRPSGEMNVASGCPLFVSHAVLENPANGYVRDDTIFIKIAVDTIPNPF</sequence>
<evidence type="ECO:0000259" key="14">
    <source>
        <dbReference type="PROSITE" id="PS50144"/>
    </source>
</evidence>
<dbReference type="InterPro" id="IPR008974">
    <property type="entry name" value="TRAF-like"/>
</dbReference>
<evidence type="ECO:0000256" key="2">
    <source>
        <dbReference type="ARBA" id="ARBA00022490"/>
    </source>
</evidence>
<protein>
    <recommendedName>
        <fullName evidence="18">TNF receptor-associated factor</fullName>
    </recommendedName>
</protein>
<evidence type="ECO:0000256" key="3">
    <source>
        <dbReference type="ARBA" id="ARBA00022499"/>
    </source>
</evidence>
<keyword evidence="4" id="KW-0053">Apoptosis</keyword>
<evidence type="ECO:0000256" key="4">
    <source>
        <dbReference type="ARBA" id="ARBA00022703"/>
    </source>
</evidence>
<dbReference type="SUPFAM" id="SSF57850">
    <property type="entry name" value="RING/U-box"/>
    <property type="match status" value="1"/>
</dbReference>
<organism evidence="16 17">
    <name type="scientific">Pomacea canaliculata</name>
    <name type="common">Golden apple snail</name>
    <dbReference type="NCBI Taxonomy" id="400727"/>
    <lineage>
        <taxon>Eukaryota</taxon>
        <taxon>Metazoa</taxon>
        <taxon>Spiralia</taxon>
        <taxon>Lophotrochozoa</taxon>
        <taxon>Mollusca</taxon>
        <taxon>Gastropoda</taxon>
        <taxon>Caenogastropoda</taxon>
        <taxon>Architaenioglossa</taxon>
        <taxon>Ampullarioidea</taxon>
        <taxon>Ampullariidae</taxon>
        <taxon>Pomacea</taxon>
    </lineage>
</organism>
<proteinExistence type="predicted"/>
<dbReference type="InterPro" id="IPR002083">
    <property type="entry name" value="MATH/TRAF_dom"/>
</dbReference>
<dbReference type="Pfam" id="PF00097">
    <property type="entry name" value="zf-C3HC4"/>
    <property type="match status" value="1"/>
</dbReference>
<dbReference type="Gene3D" id="2.60.210.10">
    <property type="entry name" value="Apoptosis, Tumor Necrosis Factor Receptor Associated Protein 2, Chain A"/>
    <property type="match status" value="1"/>
</dbReference>
<evidence type="ECO:0000256" key="11">
    <source>
        <dbReference type="PROSITE-ProRule" id="PRU00207"/>
    </source>
</evidence>
<keyword evidence="5 11" id="KW-0479">Metal-binding</keyword>
<dbReference type="GO" id="GO:0008270">
    <property type="term" value="F:zinc ion binding"/>
    <property type="evidence" value="ECO:0007669"/>
    <property type="project" value="UniProtKB-KW"/>
</dbReference>
<dbReference type="InterPro" id="IPR012227">
    <property type="entry name" value="TNF_rcpt-assoc_TRAF_met"/>
</dbReference>
<dbReference type="GO" id="GO:0009898">
    <property type="term" value="C:cytoplasmic side of plasma membrane"/>
    <property type="evidence" value="ECO:0007669"/>
    <property type="project" value="TreeGrafter"/>
</dbReference>
<feature type="compositionally biased region" description="Polar residues" evidence="12">
    <location>
        <begin position="1"/>
        <end position="16"/>
    </location>
</feature>
<dbReference type="GO" id="GO:0005164">
    <property type="term" value="F:tumor necrosis factor receptor binding"/>
    <property type="evidence" value="ECO:0007669"/>
    <property type="project" value="TreeGrafter"/>
</dbReference>
<feature type="region of interest" description="Disordered" evidence="12">
    <location>
        <begin position="545"/>
        <end position="564"/>
    </location>
</feature>
<dbReference type="PROSITE" id="PS00518">
    <property type="entry name" value="ZF_RING_1"/>
    <property type="match status" value="1"/>
</dbReference>
<dbReference type="InterPro" id="IPR001841">
    <property type="entry name" value="Znf_RING"/>
</dbReference>
<feature type="domain" description="MATH" evidence="14">
    <location>
        <begin position="453"/>
        <end position="600"/>
    </location>
</feature>
<dbReference type="GO" id="GO:0006915">
    <property type="term" value="P:apoptotic process"/>
    <property type="evidence" value="ECO:0007669"/>
    <property type="project" value="UniProtKB-KW"/>
</dbReference>
<feature type="domain" description="TRAF-type" evidence="15">
    <location>
        <begin position="220"/>
        <end position="268"/>
    </location>
</feature>
<dbReference type="GO" id="GO:0005737">
    <property type="term" value="C:cytoplasm"/>
    <property type="evidence" value="ECO:0007669"/>
    <property type="project" value="UniProtKB-SubCell"/>
</dbReference>
<evidence type="ECO:0000313" key="16">
    <source>
        <dbReference type="EMBL" id="PVD26245.1"/>
    </source>
</evidence>
<feature type="zinc finger region" description="TRAF-type" evidence="11">
    <location>
        <begin position="164"/>
        <end position="219"/>
    </location>
</feature>
<evidence type="ECO:0000259" key="13">
    <source>
        <dbReference type="PROSITE" id="PS50089"/>
    </source>
</evidence>
<evidence type="ECO:0008006" key="18">
    <source>
        <dbReference type="Google" id="ProtNLM"/>
    </source>
</evidence>
<evidence type="ECO:0000256" key="8">
    <source>
        <dbReference type="ARBA" id="ARBA00022833"/>
    </source>
</evidence>
<dbReference type="EMBL" id="PZQS01000008">
    <property type="protein sequence ID" value="PVD26245.1"/>
    <property type="molecule type" value="Genomic_DNA"/>
</dbReference>
<accession>A0A2T7NYJ0</accession>
<evidence type="ECO:0000256" key="9">
    <source>
        <dbReference type="ARBA" id="ARBA00022843"/>
    </source>
</evidence>
<gene>
    <name evidence="16" type="ORF">C0Q70_13915</name>
</gene>
<evidence type="ECO:0000256" key="6">
    <source>
        <dbReference type="ARBA" id="ARBA00022737"/>
    </source>
</evidence>
<dbReference type="PROSITE" id="PS50144">
    <property type="entry name" value="MATH"/>
    <property type="match status" value="1"/>
</dbReference>
<dbReference type="PROSITE" id="PS50145">
    <property type="entry name" value="ZF_TRAF"/>
    <property type="match status" value="2"/>
</dbReference>
<feature type="domain" description="TRAF-type" evidence="15">
    <location>
        <begin position="164"/>
        <end position="219"/>
    </location>
</feature>
<dbReference type="Proteomes" id="UP000245119">
    <property type="component" value="Linkage Group LG8"/>
</dbReference>
<name>A0A2T7NYJ0_POMCA</name>
<dbReference type="InterPro" id="IPR001293">
    <property type="entry name" value="Znf_TRAF"/>
</dbReference>
<dbReference type="PANTHER" id="PTHR10131:SF153">
    <property type="entry name" value="RING-TYPE DOMAIN-CONTAINING PROTEIN"/>
    <property type="match status" value="1"/>
</dbReference>
<dbReference type="InterPro" id="IPR013083">
    <property type="entry name" value="Znf_RING/FYVE/PHD"/>
</dbReference>